<dbReference type="AlphaFoldDB" id="A0AAW2Y165"/>
<gene>
    <name evidence="3" type="ORF">Slati_0573900</name>
</gene>
<dbReference type="Pfam" id="PF05743">
    <property type="entry name" value="UEV"/>
    <property type="match status" value="1"/>
</dbReference>
<organism evidence="3">
    <name type="scientific">Sesamum latifolium</name>
    <dbReference type="NCBI Taxonomy" id="2727402"/>
    <lineage>
        <taxon>Eukaryota</taxon>
        <taxon>Viridiplantae</taxon>
        <taxon>Streptophyta</taxon>
        <taxon>Embryophyta</taxon>
        <taxon>Tracheophyta</taxon>
        <taxon>Spermatophyta</taxon>
        <taxon>Magnoliopsida</taxon>
        <taxon>eudicotyledons</taxon>
        <taxon>Gunneridae</taxon>
        <taxon>Pentapetalae</taxon>
        <taxon>asterids</taxon>
        <taxon>lamiids</taxon>
        <taxon>Lamiales</taxon>
        <taxon>Pedaliaceae</taxon>
        <taxon>Sesamum</taxon>
    </lineage>
</organism>
<keyword evidence="1" id="KW-0732">Signal</keyword>
<sequence>MPIHPTRSLLLHINLLLKLSTKQSLIMAFSSPNPTHFVEDALFCAGPLALSYSDPDQKWIIREHLSSLFQDFPSLRPATGFFTHNDGTEVKLLNAAGDLPVSRPSPPVPVTIWVPELYPQTPPVVYVNVDCVVHPIYDPVC</sequence>
<dbReference type="InterPro" id="IPR052070">
    <property type="entry name" value="ESCRT-I_UEV_domain"/>
</dbReference>
<dbReference type="PANTHER" id="PTHR23306">
    <property type="entry name" value="TUMOR SUSCEPTIBILITY GENE 101 PROTEIN-RELATED"/>
    <property type="match status" value="1"/>
</dbReference>
<comment type="caution">
    <text evidence="3">The sequence shown here is derived from an EMBL/GenBank/DDBJ whole genome shotgun (WGS) entry which is preliminary data.</text>
</comment>
<feature type="signal peptide" evidence="1">
    <location>
        <begin position="1"/>
        <end position="24"/>
    </location>
</feature>
<dbReference type="PROSITE" id="PS51322">
    <property type="entry name" value="UEV"/>
    <property type="match status" value="1"/>
</dbReference>
<dbReference type="GO" id="GO:0015031">
    <property type="term" value="P:protein transport"/>
    <property type="evidence" value="ECO:0007669"/>
    <property type="project" value="InterPro"/>
</dbReference>
<dbReference type="GO" id="GO:0043130">
    <property type="term" value="F:ubiquitin binding"/>
    <property type="evidence" value="ECO:0007669"/>
    <property type="project" value="TreeGrafter"/>
</dbReference>
<evidence type="ECO:0000313" key="3">
    <source>
        <dbReference type="EMBL" id="KAL0459467.1"/>
    </source>
</evidence>
<dbReference type="GO" id="GO:0008333">
    <property type="term" value="P:endosome to lysosome transport"/>
    <property type="evidence" value="ECO:0007669"/>
    <property type="project" value="TreeGrafter"/>
</dbReference>
<dbReference type="EMBL" id="JACGWN010000002">
    <property type="protein sequence ID" value="KAL0459467.1"/>
    <property type="molecule type" value="Genomic_DNA"/>
</dbReference>
<accession>A0AAW2Y165</accession>
<dbReference type="InterPro" id="IPR016135">
    <property type="entry name" value="UBQ-conjugating_enzyme/RWD"/>
</dbReference>
<name>A0AAW2Y165_9LAMI</name>
<reference evidence="3" key="1">
    <citation type="submission" date="2020-06" db="EMBL/GenBank/DDBJ databases">
        <authorList>
            <person name="Li T."/>
            <person name="Hu X."/>
            <person name="Zhang T."/>
            <person name="Song X."/>
            <person name="Zhang H."/>
            <person name="Dai N."/>
            <person name="Sheng W."/>
            <person name="Hou X."/>
            <person name="Wei L."/>
        </authorList>
    </citation>
    <scope>NUCLEOTIDE SEQUENCE</scope>
    <source>
        <strain evidence="3">KEN1</strain>
        <tissue evidence="3">Leaf</tissue>
    </source>
</reference>
<protein>
    <recommendedName>
        <fullName evidence="2">UEV domain-containing protein</fullName>
    </recommendedName>
</protein>
<dbReference type="PANTHER" id="PTHR23306:SF21">
    <property type="entry name" value="UBIQUITIN-CONJUGATING ENZYME_RWD-LIKE PROTEIN"/>
    <property type="match status" value="1"/>
</dbReference>
<dbReference type="Gene3D" id="3.10.110.10">
    <property type="entry name" value="Ubiquitin Conjugating Enzyme"/>
    <property type="match status" value="1"/>
</dbReference>
<evidence type="ECO:0000256" key="1">
    <source>
        <dbReference type="SAM" id="SignalP"/>
    </source>
</evidence>
<feature type="domain" description="UEV" evidence="2">
    <location>
        <begin position="42"/>
        <end position="141"/>
    </location>
</feature>
<dbReference type="CDD" id="cd11685">
    <property type="entry name" value="UEV_TSG101-like"/>
    <property type="match status" value="1"/>
</dbReference>
<dbReference type="SUPFAM" id="SSF54495">
    <property type="entry name" value="UBC-like"/>
    <property type="match status" value="1"/>
</dbReference>
<evidence type="ECO:0000259" key="2">
    <source>
        <dbReference type="PROSITE" id="PS51322"/>
    </source>
</evidence>
<dbReference type="InterPro" id="IPR008883">
    <property type="entry name" value="UEV_N"/>
</dbReference>
<proteinExistence type="predicted"/>
<feature type="chain" id="PRO_5043722023" description="UEV domain-containing protein" evidence="1">
    <location>
        <begin position="25"/>
        <end position="141"/>
    </location>
</feature>
<dbReference type="GO" id="GO:0000813">
    <property type="term" value="C:ESCRT I complex"/>
    <property type="evidence" value="ECO:0007669"/>
    <property type="project" value="TreeGrafter"/>
</dbReference>
<reference evidence="3" key="2">
    <citation type="journal article" date="2024" name="Plant">
        <title>Genomic evolution and insights into agronomic trait innovations of Sesamum species.</title>
        <authorList>
            <person name="Miao H."/>
            <person name="Wang L."/>
            <person name="Qu L."/>
            <person name="Liu H."/>
            <person name="Sun Y."/>
            <person name="Le M."/>
            <person name="Wang Q."/>
            <person name="Wei S."/>
            <person name="Zheng Y."/>
            <person name="Lin W."/>
            <person name="Duan Y."/>
            <person name="Cao H."/>
            <person name="Xiong S."/>
            <person name="Wang X."/>
            <person name="Wei L."/>
            <person name="Li C."/>
            <person name="Ma Q."/>
            <person name="Ju M."/>
            <person name="Zhao R."/>
            <person name="Li G."/>
            <person name="Mu C."/>
            <person name="Tian Q."/>
            <person name="Mei H."/>
            <person name="Zhang T."/>
            <person name="Gao T."/>
            <person name="Zhang H."/>
        </authorList>
    </citation>
    <scope>NUCLEOTIDE SEQUENCE</scope>
    <source>
        <strain evidence="3">KEN1</strain>
    </source>
</reference>